<keyword evidence="2" id="KW-0614">Plasmid</keyword>
<dbReference type="Proteomes" id="UP000238523">
    <property type="component" value="Plasmid pRLN3"/>
</dbReference>
<accession>A0A2K9ZGR5</accession>
<protein>
    <recommendedName>
        <fullName evidence="1">Capsule synthesis protein CapA domain-containing protein</fullName>
    </recommendedName>
</protein>
<proteinExistence type="predicted"/>
<gene>
    <name evidence="2" type="ORF">CUJ84_pRLN3000334</name>
</gene>
<evidence type="ECO:0000313" key="3">
    <source>
        <dbReference type="Proteomes" id="UP000238523"/>
    </source>
</evidence>
<organism evidence="2 3">
    <name type="scientific">Rhizobium leguminosarum</name>
    <dbReference type="NCBI Taxonomy" id="384"/>
    <lineage>
        <taxon>Bacteria</taxon>
        <taxon>Pseudomonadati</taxon>
        <taxon>Pseudomonadota</taxon>
        <taxon>Alphaproteobacteria</taxon>
        <taxon>Hyphomicrobiales</taxon>
        <taxon>Rhizobiaceae</taxon>
        <taxon>Rhizobium/Agrobacterium group</taxon>
        <taxon>Rhizobium</taxon>
    </lineage>
</organism>
<dbReference type="Pfam" id="PF09587">
    <property type="entry name" value="PGA_cap"/>
    <property type="match status" value="1"/>
</dbReference>
<evidence type="ECO:0000259" key="1">
    <source>
        <dbReference type="Pfam" id="PF09587"/>
    </source>
</evidence>
<geneLocation type="plasmid" evidence="3">
    <name>prln3</name>
</geneLocation>
<reference evidence="2 3" key="1">
    <citation type="submission" date="2017-11" db="EMBL/GenBank/DDBJ databases">
        <title>Complete genome of Rhizobium leguminosarum Norway, an ineffective micro-symbiont.</title>
        <authorList>
            <person name="Hoffrichter A."/>
            <person name="Liang J."/>
            <person name="Brachmann A."/>
            <person name="Marin M."/>
        </authorList>
    </citation>
    <scope>NUCLEOTIDE SEQUENCE [LARGE SCALE GENOMIC DNA]</scope>
    <source>
        <strain evidence="2 3">Norway</strain>
        <plasmid evidence="3">Plasmid prln3</plasmid>
    </source>
</reference>
<dbReference type="InterPro" id="IPR019079">
    <property type="entry name" value="Capsule_synth_CapA"/>
</dbReference>
<sequence>MLPKDEGYSYLPNPDVVDMLRNTRQRKQLAECCIVANHGHEPGNRSRSRHYDNPLSAKWPMLGSMRNIVHGPHQQRGIEIYKGRAILYSVGNFGHQQAPTCSQLTARTRTHGPLAEIAQGYETDAGFTDPIFT</sequence>
<dbReference type="EMBL" id="CP025015">
    <property type="protein sequence ID" value="AUW47457.1"/>
    <property type="molecule type" value="Genomic_DNA"/>
</dbReference>
<evidence type="ECO:0000313" key="2">
    <source>
        <dbReference type="EMBL" id="AUW47457.1"/>
    </source>
</evidence>
<name>A0A2K9ZGR5_RHILE</name>
<dbReference type="AlphaFoldDB" id="A0A2K9ZGR5"/>
<feature type="domain" description="Capsule synthesis protein CapA" evidence="1">
    <location>
        <begin position="28"/>
        <end position="94"/>
    </location>
</feature>